<dbReference type="InterPro" id="IPR003661">
    <property type="entry name" value="HisK_dim/P_dom"/>
</dbReference>
<keyword evidence="10" id="KW-0067">ATP-binding</keyword>
<dbReference type="CDD" id="cd00082">
    <property type="entry name" value="HisKA"/>
    <property type="match status" value="1"/>
</dbReference>
<dbReference type="Gene3D" id="3.30.565.10">
    <property type="entry name" value="Histidine kinase-like ATPase, C-terminal domain"/>
    <property type="match status" value="1"/>
</dbReference>
<gene>
    <name evidence="10" type="ORF">K1718_25870</name>
</gene>
<reference evidence="10 11" key="1">
    <citation type="submission" date="2023-03" db="EMBL/GenBank/DDBJ databases">
        <title>Roseibium porphyridii sp. nov. and Roseibium rhodosorbium sp. nov. isolated from marine algae, Porphyridium cruentum and Rhodosorus marinus, respectively.</title>
        <authorList>
            <person name="Lee M.W."/>
            <person name="Choi B.J."/>
            <person name="Lee J.K."/>
            <person name="Choi D.G."/>
            <person name="Baek J.H."/>
            <person name="Bayburt H."/>
            <person name="Kim J.M."/>
            <person name="Han D.M."/>
            <person name="Kim K.H."/>
            <person name="Jeon C.O."/>
        </authorList>
    </citation>
    <scope>NUCLEOTIDE SEQUENCE [LARGE SCALE GENOMIC DNA]</scope>
    <source>
        <strain evidence="10 11">KMA01</strain>
    </source>
</reference>
<evidence type="ECO:0000256" key="4">
    <source>
        <dbReference type="ARBA" id="ARBA00022679"/>
    </source>
</evidence>
<keyword evidence="11" id="KW-1185">Reference proteome</keyword>
<dbReference type="PANTHER" id="PTHR43047">
    <property type="entry name" value="TWO-COMPONENT HISTIDINE PROTEIN KINASE"/>
    <property type="match status" value="1"/>
</dbReference>
<dbReference type="SMART" id="SM00388">
    <property type="entry name" value="HisKA"/>
    <property type="match status" value="1"/>
</dbReference>
<evidence type="ECO:0000313" key="10">
    <source>
        <dbReference type="EMBL" id="WFE89539.1"/>
    </source>
</evidence>
<dbReference type="EMBL" id="CP120863">
    <property type="protein sequence ID" value="WFE89539.1"/>
    <property type="molecule type" value="Genomic_DNA"/>
</dbReference>
<dbReference type="Pfam" id="PF00072">
    <property type="entry name" value="Response_reg"/>
    <property type="match status" value="1"/>
</dbReference>
<dbReference type="CDD" id="cd00075">
    <property type="entry name" value="HATPase"/>
    <property type="match status" value="1"/>
</dbReference>
<comment type="catalytic activity">
    <reaction evidence="1">
        <text>ATP + protein L-histidine = ADP + protein N-phospho-L-histidine.</text>
        <dbReference type="EC" id="2.7.13.3"/>
    </reaction>
</comment>
<keyword evidence="7" id="KW-0175">Coiled coil</keyword>
<dbReference type="Pfam" id="PF02518">
    <property type="entry name" value="HATPase_c"/>
    <property type="match status" value="1"/>
</dbReference>
<evidence type="ECO:0000259" key="9">
    <source>
        <dbReference type="PROSITE" id="PS50110"/>
    </source>
</evidence>
<evidence type="ECO:0000256" key="7">
    <source>
        <dbReference type="SAM" id="Coils"/>
    </source>
</evidence>
<dbReference type="PROSITE" id="PS50109">
    <property type="entry name" value="HIS_KIN"/>
    <property type="match status" value="1"/>
</dbReference>
<keyword evidence="4" id="KW-0808">Transferase</keyword>
<dbReference type="SUPFAM" id="SSF47384">
    <property type="entry name" value="Homodimeric domain of signal transducing histidine kinase"/>
    <property type="match status" value="1"/>
</dbReference>
<feature type="coiled-coil region" evidence="7">
    <location>
        <begin position="9"/>
        <end position="78"/>
    </location>
</feature>
<dbReference type="InterPro" id="IPR003594">
    <property type="entry name" value="HATPase_dom"/>
</dbReference>
<dbReference type="SMART" id="SM00387">
    <property type="entry name" value="HATPase_c"/>
    <property type="match status" value="1"/>
</dbReference>
<evidence type="ECO:0000313" key="11">
    <source>
        <dbReference type="Proteomes" id="UP001209803"/>
    </source>
</evidence>
<dbReference type="PROSITE" id="PS50110">
    <property type="entry name" value="RESPONSE_REGULATORY"/>
    <property type="match status" value="1"/>
</dbReference>
<accession>A0ABY8F416</accession>
<keyword evidence="5" id="KW-0418">Kinase</keyword>
<dbReference type="PANTHER" id="PTHR43047:SF9">
    <property type="entry name" value="HISTIDINE KINASE"/>
    <property type="match status" value="1"/>
</dbReference>
<dbReference type="InterPro" id="IPR036097">
    <property type="entry name" value="HisK_dim/P_sf"/>
</dbReference>
<dbReference type="Gene3D" id="1.10.287.130">
    <property type="match status" value="1"/>
</dbReference>
<evidence type="ECO:0000256" key="1">
    <source>
        <dbReference type="ARBA" id="ARBA00000085"/>
    </source>
</evidence>
<feature type="domain" description="Histidine kinase" evidence="8">
    <location>
        <begin position="88"/>
        <end position="305"/>
    </location>
</feature>
<evidence type="ECO:0000259" key="8">
    <source>
        <dbReference type="PROSITE" id="PS50109"/>
    </source>
</evidence>
<evidence type="ECO:0000256" key="3">
    <source>
        <dbReference type="ARBA" id="ARBA00022553"/>
    </source>
</evidence>
<dbReference type="InterPro" id="IPR005467">
    <property type="entry name" value="His_kinase_dom"/>
</dbReference>
<sequence>MSLSDIDDAARLKKINAALVDRVEQAMDQQRNAFSLFQTAISLEGQIRRRTDELTSALRRLEETNIELARQKDISERANRSKTEFLAAASHDILQPLNAAQLTISSLHDLQVSDQARAMVNQVERSLDTMNELLRTLLDISRLDAGVTTPRFTSVPIPPILDSLLSDLRPIAEKKGLRLRVAVTNDCVYTDRLMLRRALQNLIANAIRYTDRGGVLIGTRRRGDEISIEVVDTGSGIPEDQLEKIFEEFHRGPLSRGDANADTGTGLGLGLAIVRRLVTALKHDVSVRSNPGHGSVFRIRAKRSEAPAEPTGAERTKLIATPVNASLKGKKILVIENDPAVLEAMEGLLSTWGCIYKIARSCDQAVAAVDAAAWVPDLIVADHHLDFGDLGTSTLEKLFELLPSRVPAILATADASQGVIDRARELGVEHLTKPVKPAQLRALATHLINKAG</sequence>
<dbReference type="SUPFAM" id="SSF55874">
    <property type="entry name" value="ATPase domain of HSP90 chaperone/DNA topoisomerase II/histidine kinase"/>
    <property type="match status" value="1"/>
</dbReference>
<dbReference type="EC" id="2.7.13.3" evidence="2"/>
<feature type="modified residue" description="4-aspartylphosphate" evidence="6">
    <location>
        <position position="382"/>
    </location>
</feature>
<dbReference type="Proteomes" id="UP001209803">
    <property type="component" value="Chromosome"/>
</dbReference>
<dbReference type="SUPFAM" id="SSF52172">
    <property type="entry name" value="CheY-like"/>
    <property type="match status" value="1"/>
</dbReference>
<dbReference type="PRINTS" id="PR00344">
    <property type="entry name" value="BCTRLSENSOR"/>
</dbReference>
<organism evidence="10 11">
    <name type="scientific">Roseibium porphyridii</name>
    <dbReference type="NCBI Taxonomy" id="2866279"/>
    <lineage>
        <taxon>Bacteria</taxon>
        <taxon>Pseudomonadati</taxon>
        <taxon>Pseudomonadota</taxon>
        <taxon>Alphaproteobacteria</taxon>
        <taxon>Hyphomicrobiales</taxon>
        <taxon>Stappiaceae</taxon>
        <taxon>Roseibium</taxon>
    </lineage>
</organism>
<dbReference type="InterPro" id="IPR001789">
    <property type="entry name" value="Sig_transdc_resp-reg_receiver"/>
</dbReference>
<dbReference type="InterPro" id="IPR011006">
    <property type="entry name" value="CheY-like_superfamily"/>
</dbReference>
<dbReference type="RefSeq" id="WP_265680327.1">
    <property type="nucleotide sequence ID" value="NZ_CP120863.1"/>
</dbReference>
<dbReference type="GO" id="GO:0005524">
    <property type="term" value="F:ATP binding"/>
    <property type="evidence" value="ECO:0007669"/>
    <property type="project" value="UniProtKB-KW"/>
</dbReference>
<evidence type="ECO:0000256" key="2">
    <source>
        <dbReference type="ARBA" id="ARBA00012438"/>
    </source>
</evidence>
<evidence type="ECO:0000256" key="5">
    <source>
        <dbReference type="ARBA" id="ARBA00022777"/>
    </source>
</evidence>
<name>A0ABY8F416_9HYPH</name>
<dbReference type="Pfam" id="PF00512">
    <property type="entry name" value="HisKA"/>
    <property type="match status" value="1"/>
</dbReference>
<proteinExistence type="predicted"/>
<protein>
    <recommendedName>
        <fullName evidence="2">histidine kinase</fullName>
        <ecNumber evidence="2">2.7.13.3</ecNumber>
    </recommendedName>
</protein>
<feature type="domain" description="Response regulatory" evidence="9">
    <location>
        <begin position="331"/>
        <end position="448"/>
    </location>
</feature>
<dbReference type="SMART" id="SM00448">
    <property type="entry name" value="REC"/>
    <property type="match status" value="1"/>
</dbReference>
<keyword evidence="3 6" id="KW-0597">Phosphoprotein</keyword>
<keyword evidence="10" id="KW-0547">Nucleotide-binding</keyword>
<dbReference type="Gene3D" id="3.40.50.2300">
    <property type="match status" value="1"/>
</dbReference>
<dbReference type="InterPro" id="IPR004358">
    <property type="entry name" value="Sig_transdc_His_kin-like_C"/>
</dbReference>
<dbReference type="InterPro" id="IPR036890">
    <property type="entry name" value="HATPase_C_sf"/>
</dbReference>
<evidence type="ECO:0000256" key="6">
    <source>
        <dbReference type="PROSITE-ProRule" id="PRU00169"/>
    </source>
</evidence>